<dbReference type="AlphaFoldDB" id="A0A915IJD3"/>
<protein>
    <submittedName>
        <fullName evidence="2">Uncharacterized protein</fullName>
    </submittedName>
</protein>
<sequence>MDVCRKFTCKRMGKGLSYYVHGITNEKWIAITQKGNHELKYYLDNLDKTILNLENDVLTIYFLTYSDGTGVLGDVEDAKSDSPSDKAVYSKSFAPCLSAISRQCDLLLGTTDIILL</sequence>
<dbReference type="WBParaSite" id="nRc.2.0.1.t13920-RA">
    <property type="protein sequence ID" value="nRc.2.0.1.t13920-RA"/>
    <property type="gene ID" value="nRc.2.0.1.g13920"/>
</dbReference>
<name>A0A915IJD3_ROMCU</name>
<dbReference type="Proteomes" id="UP000887565">
    <property type="component" value="Unplaced"/>
</dbReference>
<evidence type="ECO:0000313" key="1">
    <source>
        <dbReference type="Proteomes" id="UP000887565"/>
    </source>
</evidence>
<accession>A0A915IJD3</accession>
<proteinExistence type="predicted"/>
<organism evidence="1 2">
    <name type="scientific">Romanomermis culicivorax</name>
    <name type="common">Nematode worm</name>
    <dbReference type="NCBI Taxonomy" id="13658"/>
    <lineage>
        <taxon>Eukaryota</taxon>
        <taxon>Metazoa</taxon>
        <taxon>Ecdysozoa</taxon>
        <taxon>Nematoda</taxon>
        <taxon>Enoplea</taxon>
        <taxon>Dorylaimia</taxon>
        <taxon>Mermithida</taxon>
        <taxon>Mermithoidea</taxon>
        <taxon>Mermithidae</taxon>
        <taxon>Romanomermis</taxon>
    </lineage>
</organism>
<reference evidence="2" key="1">
    <citation type="submission" date="2022-11" db="UniProtKB">
        <authorList>
            <consortium name="WormBaseParasite"/>
        </authorList>
    </citation>
    <scope>IDENTIFICATION</scope>
</reference>
<evidence type="ECO:0000313" key="2">
    <source>
        <dbReference type="WBParaSite" id="nRc.2.0.1.t13920-RA"/>
    </source>
</evidence>
<keyword evidence="1" id="KW-1185">Reference proteome</keyword>